<dbReference type="GO" id="GO:0006865">
    <property type="term" value="P:amino acid transport"/>
    <property type="evidence" value="ECO:0007669"/>
    <property type="project" value="UniProtKB-KW"/>
</dbReference>
<dbReference type="Proteomes" id="UP000812966">
    <property type="component" value="Unassembled WGS sequence"/>
</dbReference>
<keyword evidence="8 9" id="KW-0472">Membrane</keyword>
<evidence type="ECO:0000256" key="9">
    <source>
        <dbReference type="SAM" id="Phobius"/>
    </source>
</evidence>
<keyword evidence="3" id="KW-0813">Transport</keyword>
<dbReference type="AlphaFoldDB" id="A0A8K0JRN9"/>
<comment type="similarity">
    <text evidence="2">Belongs to the sideroflexin family.</text>
</comment>
<keyword evidence="6 9" id="KW-1133">Transmembrane helix</keyword>
<comment type="caution">
    <text evidence="10">The sequence shown here is derived from an EMBL/GenBank/DDBJ whole genome shotgun (WGS) entry which is preliminary data.</text>
</comment>
<evidence type="ECO:0000256" key="4">
    <source>
        <dbReference type="ARBA" id="ARBA00022692"/>
    </source>
</evidence>
<evidence type="ECO:0000313" key="10">
    <source>
        <dbReference type="EMBL" id="KAG7575400.1"/>
    </source>
</evidence>
<keyword evidence="5" id="KW-0029">Amino-acid transport</keyword>
<dbReference type="GO" id="GO:1990542">
    <property type="term" value="P:mitochondrial transmembrane transport"/>
    <property type="evidence" value="ECO:0007669"/>
    <property type="project" value="TreeGrafter"/>
</dbReference>
<evidence type="ECO:0000256" key="6">
    <source>
        <dbReference type="ARBA" id="ARBA00022989"/>
    </source>
</evidence>
<protein>
    <recommendedName>
        <fullName evidence="12">Sidoreflexin</fullName>
    </recommendedName>
</protein>
<evidence type="ECO:0000256" key="1">
    <source>
        <dbReference type="ARBA" id="ARBA00004225"/>
    </source>
</evidence>
<keyword evidence="4 9" id="KW-0812">Transmembrane</keyword>
<dbReference type="OrthoDB" id="6608471at2759"/>
<feature type="transmembrane region" description="Helical" evidence="9">
    <location>
        <begin position="191"/>
        <end position="212"/>
    </location>
</feature>
<accession>A0A8K0JRN9</accession>
<organism evidence="10 11">
    <name type="scientific">Filobasidium floriforme</name>
    <dbReference type="NCBI Taxonomy" id="5210"/>
    <lineage>
        <taxon>Eukaryota</taxon>
        <taxon>Fungi</taxon>
        <taxon>Dikarya</taxon>
        <taxon>Basidiomycota</taxon>
        <taxon>Agaricomycotina</taxon>
        <taxon>Tremellomycetes</taxon>
        <taxon>Filobasidiales</taxon>
        <taxon>Filobasidiaceae</taxon>
        <taxon>Filobasidium</taxon>
    </lineage>
</organism>
<keyword evidence="11" id="KW-1185">Reference proteome</keyword>
<evidence type="ECO:0008006" key="12">
    <source>
        <dbReference type="Google" id="ProtNLM"/>
    </source>
</evidence>
<dbReference type="GO" id="GO:0005743">
    <property type="term" value="C:mitochondrial inner membrane"/>
    <property type="evidence" value="ECO:0007669"/>
    <property type="project" value="TreeGrafter"/>
</dbReference>
<dbReference type="PANTHER" id="PTHR11153">
    <property type="entry name" value="SIDEROFLEXIN"/>
    <property type="match status" value="1"/>
</dbReference>
<evidence type="ECO:0000256" key="3">
    <source>
        <dbReference type="ARBA" id="ARBA00022448"/>
    </source>
</evidence>
<keyword evidence="7" id="KW-0496">Mitochondrion</keyword>
<dbReference type="EMBL" id="JABELV010000004">
    <property type="protein sequence ID" value="KAG7575400.1"/>
    <property type="molecule type" value="Genomic_DNA"/>
</dbReference>
<reference evidence="10" key="1">
    <citation type="submission" date="2020-04" db="EMBL/GenBank/DDBJ databases">
        <title>Analysis of mating type loci in Filobasidium floriforme.</title>
        <authorList>
            <person name="Nowrousian M."/>
        </authorList>
    </citation>
    <scope>NUCLEOTIDE SEQUENCE</scope>
    <source>
        <strain evidence="10">CBS 6242</strain>
    </source>
</reference>
<evidence type="ECO:0000256" key="7">
    <source>
        <dbReference type="ARBA" id="ARBA00023128"/>
    </source>
</evidence>
<sequence>MSVQKEQQELFDISKPRFDLSTYAGRVANFYSATSPLTLFYSDDALLEAQKTAQKYDERIKEAGKKGYYVNAEQKAAYDKAKQLVNSSIHPDTLEPIALPFRMSAFVPTNLIIVAGMLIPNPGLISIIGTQWANQSLNVGVNLANSNKSIQMSNQEIGIAYMAATATSVGLAVGLTKAVPRLPVSQGMRSVLARLVPFVSVASAGVVNISCIRWKEMREGVQVFRLKYDDAKGHEEIEVVGKSSEAGKRAVGQSAASRVLTNIPTLVLPPVLMSLLEKRGTFVGPRGKLLSTATQLTLIGLSLGLALPPAIGYFPQRAAVDPDQLEERFHHYREKLYFNKGL</sequence>
<dbReference type="GO" id="GO:0015075">
    <property type="term" value="F:monoatomic ion transmembrane transporter activity"/>
    <property type="evidence" value="ECO:0007669"/>
    <property type="project" value="InterPro"/>
</dbReference>
<evidence type="ECO:0000256" key="8">
    <source>
        <dbReference type="ARBA" id="ARBA00023136"/>
    </source>
</evidence>
<evidence type="ECO:0000256" key="5">
    <source>
        <dbReference type="ARBA" id="ARBA00022970"/>
    </source>
</evidence>
<dbReference type="Pfam" id="PF03820">
    <property type="entry name" value="SFXNs"/>
    <property type="match status" value="1"/>
</dbReference>
<proteinExistence type="inferred from homology"/>
<dbReference type="PANTHER" id="PTHR11153:SF6">
    <property type="entry name" value="SIDEROFLEXIN-5"/>
    <property type="match status" value="1"/>
</dbReference>
<evidence type="ECO:0000256" key="2">
    <source>
        <dbReference type="ARBA" id="ARBA00005974"/>
    </source>
</evidence>
<name>A0A8K0JRN9_9TREE</name>
<evidence type="ECO:0000313" key="11">
    <source>
        <dbReference type="Proteomes" id="UP000812966"/>
    </source>
</evidence>
<comment type="subcellular location">
    <subcellularLocation>
        <location evidence="1">Mitochondrion membrane</location>
        <topology evidence="1">Multi-pass membrane protein</topology>
    </subcellularLocation>
</comment>
<gene>
    <name evidence="10" type="ORF">FFLO_00390</name>
</gene>
<dbReference type="InterPro" id="IPR004686">
    <property type="entry name" value="Mtc"/>
</dbReference>
<feature type="transmembrane region" description="Helical" evidence="9">
    <location>
        <begin position="158"/>
        <end position="179"/>
    </location>
</feature>